<gene>
    <name evidence="3" type="ORF">A6P07_00170</name>
</gene>
<reference evidence="3 4" key="1">
    <citation type="journal article" date="2016" name="Int. J. Mol. Sci.">
        <title>Comparative genomics of the extreme acidophile Acidithiobacillus thiooxidans reveals intraspecific divergence and niche adaptation.</title>
        <authorList>
            <person name="Zhang X."/>
            <person name="Feng X."/>
            <person name="Tao J."/>
            <person name="Ma L."/>
            <person name="Xiao Y."/>
            <person name="Liang Y."/>
            <person name="Liu X."/>
            <person name="Yin H."/>
        </authorList>
    </citation>
    <scope>NUCLEOTIDE SEQUENCE [LARGE SCALE GENOMIC DNA]</scope>
    <source>
        <strain evidence="3 4">A02</strain>
    </source>
</reference>
<organism evidence="3 4">
    <name type="scientific">Acidithiobacillus thiooxidans</name>
    <name type="common">Thiobacillus thiooxidans</name>
    <dbReference type="NCBI Taxonomy" id="930"/>
    <lineage>
        <taxon>Bacteria</taxon>
        <taxon>Pseudomonadati</taxon>
        <taxon>Pseudomonadota</taxon>
        <taxon>Acidithiobacillia</taxon>
        <taxon>Acidithiobacillales</taxon>
        <taxon>Acidithiobacillaceae</taxon>
        <taxon>Acidithiobacillus</taxon>
    </lineage>
</organism>
<evidence type="ECO:0000313" key="3">
    <source>
        <dbReference type="EMBL" id="OCX77496.1"/>
    </source>
</evidence>
<feature type="signal peptide" evidence="1">
    <location>
        <begin position="1"/>
        <end position="17"/>
    </location>
</feature>
<dbReference type="Pfam" id="PF03886">
    <property type="entry name" value="ABC_trans_aux"/>
    <property type="match status" value="1"/>
</dbReference>
<sequence length="192" mass="20618">MTLHRKLLLLGMVAALAGCASVPTQYLTLSSPSPVAARQSLQGHGLPIVVAHVQMPADIDRLYLTTLQGKHRLDVAGHVRWAAPLGGMAQKVLAQDLASALPDKTVLMPGDPIPNGPYLLVKINVQSFIPSNDGKVFLQADWFISRMPDGHLQTQGRSHFYRGNIPSSPTAQAAAMSQLLERLSGELAHHLG</sequence>
<dbReference type="PROSITE" id="PS51257">
    <property type="entry name" value="PROKAR_LIPOPROTEIN"/>
    <property type="match status" value="1"/>
</dbReference>
<name>A0A1C2I137_ACITH</name>
<dbReference type="eggNOG" id="COG3009">
    <property type="taxonomic scope" value="Bacteria"/>
</dbReference>
<evidence type="ECO:0000259" key="2">
    <source>
        <dbReference type="Pfam" id="PF03886"/>
    </source>
</evidence>
<evidence type="ECO:0000256" key="1">
    <source>
        <dbReference type="SAM" id="SignalP"/>
    </source>
</evidence>
<dbReference type="Gene3D" id="3.40.50.10610">
    <property type="entry name" value="ABC-type transport auxiliary lipoprotein component"/>
    <property type="match status" value="1"/>
</dbReference>
<accession>A0A1C2I137</accession>
<dbReference type="SUPFAM" id="SSF159594">
    <property type="entry name" value="XCC0632-like"/>
    <property type="match status" value="1"/>
</dbReference>
<feature type="domain" description="ABC-type transport auxiliary lipoprotein component" evidence="2">
    <location>
        <begin position="28"/>
        <end position="188"/>
    </location>
</feature>
<keyword evidence="1" id="KW-0732">Signal</keyword>
<dbReference type="InterPro" id="IPR005586">
    <property type="entry name" value="ABC_trans_aux"/>
</dbReference>
<comment type="caution">
    <text evidence="3">The sequence shown here is derived from an EMBL/GenBank/DDBJ whole genome shotgun (WGS) entry which is preliminary data.</text>
</comment>
<evidence type="ECO:0000313" key="4">
    <source>
        <dbReference type="Proteomes" id="UP000094893"/>
    </source>
</evidence>
<dbReference type="RefSeq" id="WP_024893803.1">
    <property type="nucleotide sequence ID" value="NZ_JABBDV010000138.1"/>
</dbReference>
<proteinExistence type="predicted"/>
<feature type="chain" id="PRO_5009837996" description="ABC-type transport auxiliary lipoprotein component domain-containing protein" evidence="1">
    <location>
        <begin position="18"/>
        <end position="192"/>
    </location>
</feature>
<dbReference type="Proteomes" id="UP000094893">
    <property type="component" value="Unassembled WGS sequence"/>
</dbReference>
<dbReference type="EMBL" id="LWSA01000001">
    <property type="protein sequence ID" value="OCX77496.1"/>
    <property type="molecule type" value="Genomic_DNA"/>
</dbReference>
<protein>
    <recommendedName>
        <fullName evidence="2">ABC-type transport auxiliary lipoprotein component domain-containing protein</fullName>
    </recommendedName>
</protein>
<dbReference type="AlphaFoldDB" id="A0A1C2I137"/>